<name>A0A0C1MJ89_9GAMM</name>
<gene>
    <name evidence="5" type="ORF">JF50_14355</name>
</gene>
<accession>A0A0C1MJ89</accession>
<dbReference type="Gene3D" id="2.40.100.10">
    <property type="entry name" value="Cyclophilin-like"/>
    <property type="match status" value="1"/>
</dbReference>
<dbReference type="PANTHER" id="PTHR34698">
    <property type="entry name" value="5-OXOPROLINASE SUBUNIT B"/>
    <property type="match status" value="1"/>
</dbReference>
<reference evidence="5 6" key="1">
    <citation type="submission" date="2014-12" db="EMBL/GenBank/DDBJ databases">
        <title>Draft Genome Sequence of Pseudoalteromonas luteoviolacea HI1.</title>
        <authorList>
            <person name="Asahina A.Y."/>
            <person name="Hadfield M.G."/>
        </authorList>
    </citation>
    <scope>NUCLEOTIDE SEQUENCE [LARGE SCALE GENOMIC DNA]</scope>
    <source>
        <strain evidence="5 6">HI1</strain>
    </source>
</reference>
<dbReference type="InterPro" id="IPR010016">
    <property type="entry name" value="PxpB"/>
</dbReference>
<dbReference type="GO" id="GO:0016787">
    <property type="term" value="F:hydrolase activity"/>
    <property type="evidence" value="ECO:0007669"/>
    <property type="project" value="UniProtKB-KW"/>
</dbReference>
<evidence type="ECO:0000256" key="2">
    <source>
        <dbReference type="ARBA" id="ARBA00022801"/>
    </source>
</evidence>
<feature type="domain" description="Carboxyltransferase" evidence="4">
    <location>
        <begin position="4"/>
        <end position="202"/>
    </location>
</feature>
<dbReference type="InterPro" id="IPR003833">
    <property type="entry name" value="CT_C_D"/>
</dbReference>
<comment type="caution">
    <text evidence="5">The sequence shown here is derived from an EMBL/GenBank/DDBJ whole genome shotgun (WGS) entry which is preliminary data.</text>
</comment>
<protein>
    <recommendedName>
        <fullName evidence="4">Carboxyltransferase domain-containing protein</fullName>
    </recommendedName>
</protein>
<evidence type="ECO:0000256" key="1">
    <source>
        <dbReference type="ARBA" id="ARBA00022741"/>
    </source>
</evidence>
<evidence type="ECO:0000313" key="5">
    <source>
        <dbReference type="EMBL" id="KID57039.1"/>
    </source>
</evidence>
<evidence type="ECO:0000259" key="4">
    <source>
        <dbReference type="SMART" id="SM00796"/>
    </source>
</evidence>
<sequence>MTNNKIYILGERALVLEITQGTLSQEQQSKLFALHAWMREQKAFIDIVPAKTTITGYLMHSQDPEYWLDKMQDAWQNIKPESYAPTVHTILTHYGKHFGPDLESVASLTGLSQSQVVELHSQCRYQVKFLGFLPGFAYLGELSSELHLPRLDSPRTHVPKGSVAIAQDLTAVYPSESPGGWRLIGHTDTVLFNHNLDSPSILQPGDVVKFIPSTEGIC</sequence>
<evidence type="ECO:0000256" key="3">
    <source>
        <dbReference type="ARBA" id="ARBA00022840"/>
    </source>
</evidence>
<dbReference type="Proteomes" id="UP000031327">
    <property type="component" value="Unassembled WGS sequence"/>
</dbReference>
<keyword evidence="1" id="KW-0547">Nucleotide-binding</keyword>
<dbReference type="GO" id="GO:0005524">
    <property type="term" value="F:ATP binding"/>
    <property type="evidence" value="ECO:0007669"/>
    <property type="project" value="UniProtKB-KW"/>
</dbReference>
<organism evidence="5 6">
    <name type="scientific">Pseudoalteromonas luteoviolacea</name>
    <dbReference type="NCBI Taxonomy" id="43657"/>
    <lineage>
        <taxon>Bacteria</taxon>
        <taxon>Pseudomonadati</taxon>
        <taxon>Pseudomonadota</taxon>
        <taxon>Gammaproteobacteria</taxon>
        <taxon>Alteromonadales</taxon>
        <taxon>Pseudoalteromonadaceae</taxon>
        <taxon>Pseudoalteromonas</taxon>
    </lineage>
</organism>
<dbReference type="PANTHER" id="PTHR34698:SF2">
    <property type="entry name" value="5-OXOPROLINASE SUBUNIT B"/>
    <property type="match status" value="1"/>
</dbReference>
<dbReference type="InterPro" id="IPR029000">
    <property type="entry name" value="Cyclophilin-like_dom_sf"/>
</dbReference>
<dbReference type="RefSeq" id="WP_039610099.1">
    <property type="nucleotide sequence ID" value="NZ_JWIC01000006.1"/>
</dbReference>
<dbReference type="NCBIfam" id="TIGR00370">
    <property type="entry name" value="5-oxoprolinase subunit PxpB"/>
    <property type="match status" value="1"/>
</dbReference>
<dbReference type="AlphaFoldDB" id="A0A0C1MJ89"/>
<dbReference type="OrthoDB" id="9778567at2"/>
<dbReference type="SMART" id="SM00796">
    <property type="entry name" value="AHS1"/>
    <property type="match status" value="1"/>
</dbReference>
<dbReference type="EMBL" id="JWIC01000006">
    <property type="protein sequence ID" value="KID57039.1"/>
    <property type="molecule type" value="Genomic_DNA"/>
</dbReference>
<dbReference type="Pfam" id="PF02682">
    <property type="entry name" value="CT_C_D"/>
    <property type="match status" value="1"/>
</dbReference>
<keyword evidence="2" id="KW-0378">Hydrolase</keyword>
<keyword evidence="3" id="KW-0067">ATP-binding</keyword>
<evidence type="ECO:0000313" key="6">
    <source>
        <dbReference type="Proteomes" id="UP000031327"/>
    </source>
</evidence>
<dbReference type="SUPFAM" id="SSF50891">
    <property type="entry name" value="Cyclophilin-like"/>
    <property type="match status" value="1"/>
</dbReference>
<proteinExistence type="predicted"/>